<sequence length="124" mass="13786">YMGEWEVNFHNVSGDTLDKTKFHTTDISIINFFPPNDESCVAAMNFKAYGEFNGEPGYYIWFRAGDADSPKGLDTVRIELWQIGGGKVYDTSDKYGGDFKSESTCVGTARTGLDNGNIKIDFCP</sequence>
<proteinExistence type="predicted"/>
<protein>
    <submittedName>
        <fullName evidence="1">Uncharacterized protein</fullName>
    </submittedName>
</protein>
<gene>
    <name evidence="1" type="ORF">S01H4_51271</name>
</gene>
<accession>X1CPL3</accession>
<dbReference type="AlphaFoldDB" id="X1CPL3"/>
<dbReference type="EMBL" id="BART01029176">
    <property type="protein sequence ID" value="GAG98063.1"/>
    <property type="molecule type" value="Genomic_DNA"/>
</dbReference>
<comment type="caution">
    <text evidence="1">The sequence shown here is derived from an EMBL/GenBank/DDBJ whole genome shotgun (WGS) entry which is preliminary data.</text>
</comment>
<organism evidence="1">
    <name type="scientific">marine sediment metagenome</name>
    <dbReference type="NCBI Taxonomy" id="412755"/>
    <lineage>
        <taxon>unclassified sequences</taxon>
        <taxon>metagenomes</taxon>
        <taxon>ecological metagenomes</taxon>
    </lineage>
</organism>
<name>X1CPL3_9ZZZZ</name>
<reference evidence="1" key="1">
    <citation type="journal article" date="2014" name="Front. Microbiol.">
        <title>High frequency of phylogenetically diverse reductive dehalogenase-homologous genes in deep subseafloor sedimentary metagenomes.</title>
        <authorList>
            <person name="Kawai M."/>
            <person name="Futagami T."/>
            <person name="Toyoda A."/>
            <person name="Takaki Y."/>
            <person name="Nishi S."/>
            <person name="Hori S."/>
            <person name="Arai W."/>
            <person name="Tsubouchi T."/>
            <person name="Morono Y."/>
            <person name="Uchiyama I."/>
            <person name="Ito T."/>
            <person name="Fujiyama A."/>
            <person name="Inagaki F."/>
            <person name="Takami H."/>
        </authorList>
    </citation>
    <scope>NUCLEOTIDE SEQUENCE</scope>
    <source>
        <strain evidence="1">Expedition CK06-06</strain>
    </source>
</reference>
<evidence type="ECO:0000313" key="1">
    <source>
        <dbReference type="EMBL" id="GAG98063.1"/>
    </source>
</evidence>
<feature type="non-terminal residue" evidence="1">
    <location>
        <position position="1"/>
    </location>
</feature>